<feature type="signal peptide" evidence="2">
    <location>
        <begin position="1"/>
        <end position="18"/>
    </location>
</feature>
<organism evidence="3">
    <name type="scientific">Zooxanthella nutricula</name>
    <dbReference type="NCBI Taxonomy" id="1333877"/>
    <lineage>
        <taxon>Eukaryota</taxon>
        <taxon>Sar</taxon>
        <taxon>Alveolata</taxon>
        <taxon>Dinophyceae</taxon>
        <taxon>Peridiniales</taxon>
        <taxon>Peridiniales incertae sedis</taxon>
        <taxon>Zooxanthella</taxon>
    </lineage>
</organism>
<dbReference type="EMBL" id="HBGW01003215">
    <property type="protein sequence ID" value="CAD9489690.1"/>
    <property type="molecule type" value="Transcribed_RNA"/>
</dbReference>
<dbReference type="InterPro" id="IPR003409">
    <property type="entry name" value="MORN"/>
</dbReference>
<evidence type="ECO:0000256" key="1">
    <source>
        <dbReference type="ARBA" id="ARBA00022737"/>
    </source>
</evidence>
<feature type="chain" id="PRO_5031035454" description="MORN repeat-containing protein 5" evidence="2">
    <location>
        <begin position="19"/>
        <end position="433"/>
    </location>
</feature>
<name>A0A7S2HG26_9DINO</name>
<evidence type="ECO:0000256" key="2">
    <source>
        <dbReference type="SAM" id="SignalP"/>
    </source>
</evidence>
<dbReference type="Pfam" id="PF02493">
    <property type="entry name" value="MORN"/>
    <property type="match status" value="2"/>
</dbReference>
<dbReference type="AlphaFoldDB" id="A0A7S2HG26"/>
<evidence type="ECO:0000313" key="3">
    <source>
        <dbReference type="EMBL" id="CAD9489690.1"/>
    </source>
</evidence>
<evidence type="ECO:0008006" key="4">
    <source>
        <dbReference type="Google" id="ProtNLM"/>
    </source>
</evidence>
<proteinExistence type="predicted"/>
<accession>A0A7S2HG26</accession>
<dbReference type="SUPFAM" id="SSF82185">
    <property type="entry name" value="Histone H3 K4-specific methyltransferase SET7/9 N-terminal domain"/>
    <property type="match status" value="1"/>
</dbReference>
<sequence length="433" mass="47241">MRGGGLLLWFALVARAWSLKHANDHRRGGCRAGFTCCRQGETLARACVREADLDSSSASVCGAFLQGGSGPTLGHGSWQSRWLFVDGCPPEAPGWSEGPFDMAAEFRGSWANASGCLDAPEWRRFARNHLRWALWAQADAAGGADKAMWRGTVYLSAPGGRAWRRYEGDLEGEDPHGQGQLYGYVLVPEADGEPGRELQCSVRRQHMTLDATSAGSGGGVHTFPAWPLAPKTPGVQSVVLYEGGFRRGLPHGRGSLTTPGRQYRGDFADGFFEGPGELKLRGDWEQDHLPLMARMASMNLHSVFRPETYDYDQHGQLRSFDSTGDVPFMACAFPHLPEELARFGKFDCHGNFARGVCQGFSRRLDRTGQTIFRGIENGHGVAAFSNGQPHHVGEHEGKSPKGKYFPGVSAHRTGLVHDGKGRIAGHMRQTYSG</sequence>
<keyword evidence="2" id="KW-0732">Signal</keyword>
<reference evidence="3" key="1">
    <citation type="submission" date="2021-01" db="EMBL/GenBank/DDBJ databases">
        <authorList>
            <person name="Corre E."/>
            <person name="Pelletier E."/>
            <person name="Niang G."/>
            <person name="Scheremetjew M."/>
            <person name="Finn R."/>
            <person name="Kale V."/>
            <person name="Holt S."/>
            <person name="Cochrane G."/>
            <person name="Meng A."/>
            <person name="Brown T."/>
            <person name="Cohen L."/>
        </authorList>
    </citation>
    <scope>NUCLEOTIDE SEQUENCE</scope>
    <source>
        <strain evidence="3">RCC3387</strain>
    </source>
</reference>
<gene>
    <name evidence="3" type="ORF">BRAN1462_LOCUS2125</name>
</gene>
<keyword evidence="1" id="KW-0677">Repeat</keyword>
<protein>
    <recommendedName>
        <fullName evidence="4">MORN repeat-containing protein 5</fullName>
    </recommendedName>
</protein>